<dbReference type="Pfam" id="PF00155">
    <property type="entry name" value="Aminotran_1_2"/>
    <property type="match status" value="1"/>
</dbReference>
<protein>
    <submittedName>
        <fullName evidence="7">PLP-dependent aminotransferase family protein</fullName>
    </submittedName>
</protein>
<evidence type="ECO:0000313" key="7">
    <source>
        <dbReference type="EMBL" id="KAA5610631.1"/>
    </source>
</evidence>
<dbReference type="PANTHER" id="PTHR46577">
    <property type="entry name" value="HTH-TYPE TRANSCRIPTIONAL REGULATORY PROTEIN GABR"/>
    <property type="match status" value="1"/>
</dbReference>
<dbReference type="Gene3D" id="1.10.10.10">
    <property type="entry name" value="Winged helix-like DNA-binding domain superfamily/Winged helix DNA-binding domain"/>
    <property type="match status" value="1"/>
</dbReference>
<dbReference type="Gene3D" id="3.90.1150.10">
    <property type="entry name" value="Aspartate Aminotransferase, domain 1"/>
    <property type="match status" value="1"/>
</dbReference>
<dbReference type="Proteomes" id="UP000325255">
    <property type="component" value="Unassembled WGS sequence"/>
</dbReference>
<keyword evidence="8" id="KW-1185">Reference proteome</keyword>
<keyword evidence="5" id="KW-0804">Transcription</keyword>
<keyword evidence="3" id="KW-0805">Transcription regulation</keyword>
<evidence type="ECO:0000256" key="4">
    <source>
        <dbReference type="ARBA" id="ARBA00023125"/>
    </source>
</evidence>
<dbReference type="SUPFAM" id="SSF53383">
    <property type="entry name" value="PLP-dependent transferases"/>
    <property type="match status" value="1"/>
</dbReference>
<dbReference type="Gene3D" id="3.40.640.10">
    <property type="entry name" value="Type I PLP-dependent aspartate aminotransferase-like (Major domain)"/>
    <property type="match status" value="1"/>
</dbReference>
<dbReference type="GO" id="GO:0003677">
    <property type="term" value="F:DNA binding"/>
    <property type="evidence" value="ECO:0007669"/>
    <property type="project" value="UniProtKB-KW"/>
</dbReference>
<name>A0A5M6IR20_9PROT</name>
<dbReference type="RefSeq" id="WP_150042365.1">
    <property type="nucleotide sequence ID" value="NZ_OW485601.1"/>
</dbReference>
<evidence type="ECO:0000256" key="2">
    <source>
        <dbReference type="ARBA" id="ARBA00022898"/>
    </source>
</evidence>
<dbReference type="EMBL" id="VWPK01000030">
    <property type="protein sequence ID" value="KAA5610631.1"/>
    <property type="molecule type" value="Genomic_DNA"/>
</dbReference>
<dbReference type="CDD" id="cd00609">
    <property type="entry name" value="AAT_like"/>
    <property type="match status" value="1"/>
</dbReference>
<reference evidence="7 8" key="1">
    <citation type="submission" date="2019-09" db="EMBL/GenBank/DDBJ databases">
        <title>Genome sequence of Rhodovastum atsumiense, a diverse member of the Acetobacteraceae family of non-sulfur purple photosynthetic bacteria.</title>
        <authorList>
            <person name="Meyer T."/>
            <person name="Kyndt J."/>
        </authorList>
    </citation>
    <scope>NUCLEOTIDE SEQUENCE [LARGE SCALE GENOMIC DNA]</scope>
    <source>
        <strain evidence="7 8">DSM 21279</strain>
    </source>
</reference>
<comment type="similarity">
    <text evidence="1">In the C-terminal section; belongs to the class-I pyridoxal-phosphate-dependent aminotransferase family.</text>
</comment>
<feature type="domain" description="HTH gntR-type" evidence="6">
    <location>
        <begin position="4"/>
        <end position="70"/>
    </location>
</feature>
<comment type="caution">
    <text evidence="7">The sequence shown here is derived from an EMBL/GenBank/DDBJ whole genome shotgun (WGS) entry which is preliminary data.</text>
</comment>
<dbReference type="PANTHER" id="PTHR46577:SF1">
    <property type="entry name" value="HTH-TYPE TRANSCRIPTIONAL REGULATORY PROTEIN GABR"/>
    <property type="match status" value="1"/>
</dbReference>
<keyword evidence="7" id="KW-0032">Aminotransferase</keyword>
<dbReference type="InterPro" id="IPR015422">
    <property type="entry name" value="PyrdxlP-dep_Trfase_small"/>
</dbReference>
<keyword evidence="2" id="KW-0663">Pyridoxal phosphate</keyword>
<dbReference type="InterPro" id="IPR000524">
    <property type="entry name" value="Tscrpt_reg_HTH_GntR"/>
</dbReference>
<accession>A0A5M6IR20</accession>
<dbReference type="AlphaFoldDB" id="A0A5M6IR20"/>
<dbReference type="OrthoDB" id="9802328at2"/>
<dbReference type="Pfam" id="PF00392">
    <property type="entry name" value="GntR"/>
    <property type="match status" value="1"/>
</dbReference>
<dbReference type="InterPro" id="IPR004839">
    <property type="entry name" value="Aminotransferase_I/II_large"/>
</dbReference>
<dbReference type="InterPro" id="IPR036390">
    <property type="entry name" value="WH_DNA-bd_sf"/>
</dbReference>
<evidence type="ECO:0000256" key="3">
    <source>
        <dbReference type="ARBA" id="ARBA00023015"/>
    </source>
</evidence>
<dbReference type="InterPro" id="IPR036388">
    <property type="entry name" value="WH-like_DNA-bd_sf"/>
</dbReference>
<proteinExistence type="inferred from homology"/>
<evidence type="ECO:0000313" key="8">
    <source>
        <dbReference type="Proteomes" id="UP000325255"/>
    </source>
</evidence>
<organism evidence="7 8">
    <name type="scientific">Rhodovastum atsumiense</name>
    <dbReference type="NCBI Taxonomy" id="504468"/>
    <lineage>
        <taxon>Bacteria</taxon>
        <taxon>Pseudomonadati</taxon>
        <taxon>Pseudomonadota</taxon>
        <taxon>Alphaproteobacteria</taxon>
        <taxon>Acetobacterales</taxon>
        <taxon>Acetobacteraceae</taxon>
        <taxon>Rhodovastum</taxon>
    </lineage>
</organism>
<dbReference type="InterPro" id="IPR051446">
    <property type="entry name" value="HTH_trans_reg/aminotransferase"/>
</dbReference>
<dbReference type="SMART" id="SM00345">
    <property type="entry name" value="HTH_GNTR"/>
    <property type="match status" value="1"/>
</dbReference>
<evidence type="ECO:0000256" key="1">
    <source>
        <dbReference type="ARBA" id="ARBA00005384"/>
    </source>
</evidence>
<dbReference type="PROSITE" id="PS50949">
    <property type="entry name" value="HTH_GNTR"/>
    <property type="match status" value="1"/>
</dbReference>
<dbReference type="GO" id="GO:0008483">
    <property type="term" value="F:transaminase activity"/>
    <property type="evidence" value="ECO:0007669"/>
    <property type="project" value="UniProtKB-KW"/>
</dbReference>
<dbReference type="GO" id="GO:0003700">
    <property type="term" value="F:DNA-binding transcription factor activity"/>
    <property type="evidence" value="ECO:0007669"/>
    <property type="project" value="InterPro"/>
</dbReference>
<keyword evidence="7" id="KW-0808">Transferase</keyword>
<sequence>MNTNNSSDRVTQHLRALAAGAPPGTRLPSVRELMRELRVSPVTVQQALERLRREGVLEARPGQGTFVAEIPAPAAAPADMAWQSIALGPGRAVADGLAALTALAPSRAHLLNIGYLPEDLQATALLGTAAARALRRPGVWGRMPLEGLAELRAWFAEATGGAYAAHEVTICPGTQPANAAAFRALAAAGDAVLVESPTYSGAIAAAQMAGLRVIPVPTDAEGVRPDLLEEAFRRSGARLFYCQPNCANPTGTVLSAARRPEVLDVVVRAGAFLIEDDWAHEFYFDGPQPPLLASAARDGHVVYVRSLTKCASPGLRIGAVCARGAALERLRMARLVDDFFVPGIMQETALQLVTAPAWPRHLRALRTSLRERRDLLAQAVRSRLGTESLPNVPPGGLHLWVQLPRGVSDLEVVRAAARRDVLVSAGRHWFPAEPPGTYLRLSFAAVEADWVGEAVQVLAEAIAASGA</sequence>
<gene>
    <name evidence="7" type="ORF">F1189_18590</name>
</gene>
<dbReference type="InterPro" id="IPR015421">
    <property type="entry name" value="PyrdxlP-dep_Trfase_major"/>
</dbReference>
<dbReference type="GO" id="GO:0030170">
    <property type="term" value="F:pyridoxal phosphate binding"/>
    <property type="evidence" value="ECO:0007669"/>
    <property type="project" value="InterPro"/>
</dbReference>
<evidence type="ECO:0000259" key="6">
    <source>
        <dbReference type="PROSITE" id="PS50949"/>
    </source>
</evidence>
<dbReference type="CDD" id="cd07377">
    <property type="entry name" value="WHTH_GntR"/>
    <property type="match status" value="1"/>
</dbReference>
<dbReference type="SUPFAM" id="SSF46785">
    <property type="entry name" value="Winged helix' DNA-binding domain"/>
    <property type="match status" value="1"/>
</dbReference>
<keyword evidence="4" id="KW-0238">DNA-binding</keyword>
<dbReference type="InterPro" id="IPR015424">
    <property type="entry name" value="PyrdxlP-dep_Trfase"/>
</dbReference>
<evidence type="ECO:0000256" key="5">
    <source>
        <dbReference type="ARBA" id="ARBA00023163"/>
    </source>
</evidence>